<evidence type="ECO:0000256" key="4">
    <source>
        <dbReference type="ARBA" id="ARBA00023141"/>
    </source>
</evidence>
<dbReference type="GO" id="GO:0005737">
    <property type="term" value="C:cytoplasm"/>
    <property type="evidence" value="ECO:0007669"/>
    <property type="project" value="TreeGrafter"/>
</dbReference>
<keyword evidence="5" id="KW-0584">Phenylalanine biosynthesis</keyword>
<gene>
    <name evidence="10" type="ORF">CWI81_08750</name>
</gene>
<dbReference type="Proteomes" id="UP000287908">
    <property type="component" value="Unassembled WGS sequence"/>
</dbReference>
<dbReference type="Pfam" id="PF00800">
    <property type="entry name" value="PDT"/>
    <property type="match status" value="1"/>
</dbReference>
<dbReference type="InterPro" id="IPR002912">
    <property type="entry name" value="ACT_dom"/>
</dbReference>
<comment type="catalytic activity">
    <reaction evidence="7">
        <text>prephenate + H(+) = 3-phenylpyruvate + CO2 + H2O</text>
        <dbReference type="Rhea" id="RHEA:21648"/>
        <dbReference type="ChEBI" id="CHEBI:15377"/>
        <dbReference type="ChEBI" id="CHEBI:15378"/>
        <dbReference type="ChEBI" id="CHEBI:16526"/>
        <dbReference type="ChEBI" id="CHEBI:18005"/>
        <dbReference type="ChEBI" id="CHEBI:29934"/>
        <dbReference type="EC" id="4.2.1.51"/>
    </reaction>
</comment>
<evidence type="ECO:0000256" key="2">
    <source>
        <dbReference type="ARBA" id="ARBA00013147"/>
    </source>
</evidence>
<proteinExistence type="predicted"/>
<evidence type="ECO:0000259" key="9">
    <source>
        <dbReference type="PROSITE" id="PS51671"/>
    </source>
</evidence>
<evidence type="ECO:0000256" key="3">
    <source>
        <dbReference type="ARBA" id="ARBA00022605"/>
    </source>
</evidence>
<dbReference type="RefSeq" id="WP_126784908.1">
    <property type="nucleotide sequence ID" value="NZ_PIQF01000002.1"/>
</dbReference>
<evidence type="ECO:0000259" key="8">
    <source>
        <dbReference type="PROSITE" id="PS51171"/>
    </source>
</evidence>
<evidence type="ECO:0000256" key="7">
    <source>
        <dbReference type="ARBA" id="ARBA00047848"/>
    </source>
</evidence>
<comment type="pathway">
    <text evidence="1">Amino-acid biosynthesis; L-phenylalanine biosynthesis; phenylpyruvate from prephenate: step 1/1.</text>
</comment>
<dbReference type="SUPFAM" id="SSF53850">
    <property type="entry name" value="Periplasmic binding protein-like II"/>
    <property type="match status" value="1"/>
</dbReference>
<accession>A0A432ZE08</accession>
<dbReference type="EC" id="4.2.1.51" evidence="2"/>
<dbReference type="GO" id="GO:0009094">
    <property type="term" value="P:L-phenylalanine biosynthetic process"/>
    <property type="evidence" value="ECO:0007669"/>
    <property type="project" value="UniProtKB-UniPathway"/>
</dbReference>
<feature type="domain" description="Prephenate dehydratase" evidence="8">
    <location>
        <begin position="7"/>
        <end position="179"/>
    </location>
</feature>
<organism evidence="10 11">
    <name type="scientific">Idiomarina seosinensis</name>
    <dbReference type="NCBI Taxonomy" id="281739"/>
    <lineage>
        <taxon>Bacteria</taxon>
        <taxon>Pseudomonadati</taxon>
        <taxon>Pseudomonadota</taxon>
        <taxon>Gammaproteobacteria</taxon>
        <taxon>Alteromonadales</taxon>
        <taxon>Idiomarinaceae</taxon>
        <taxon>Idiomarina</taxon>
    </lineage>
</organism>
<dbReference type="EMBL" id="PIQF01000002">
    <property type="protein sequence ID" value="RUO76186.1"/>
    <property type="molecule type" value="Genomic_DNA"/>
</dbReference>
<keyword evidence="6" id="KW-0456">Lyase</keyword>
<dbReference type="SUPFAM" id="SSF55021">
    <property type="entry name" value="ACT-like"/>
    <property type="match status" value="1"/>
</dbReference>
<keyword evidence="11" id="KW-1185">Reference proteome</keyword>
<dbReference type="UniPathway" id="UPA00121">
    <property type="reaction ID" value="UER00345"/>
</dbReference>
<dbReference type="Gene3D" id="3.40.190.10">
    <property type="entry name" value="Periplasmic binding protein-like II"/>
    <property type="match status" value="2"/>
</dbReference>
<name>A0A432ZE08_9GAMM</name>
<dbReference type="PROSITE" id="PS51671">
    <property type="entry name" value="ACT"/>
    <property type="match status" value="1"/>
</dbReference>
<dbReference type="PROSITE" id="PS51171">
    <property type="entry name" value="PREPHENATE_DEHYDR_3"/>
    <property type="match status" value="1"/>
</dbReference>
<comment type="caution">
    <text evidence="10">The sequence shown here is derived from an EMBL/GenBank/DDBJ whole genome shotgun (WGS) entry which is preliminary data.</text>
</comment>
<dbReference type="Pfam" id="PF01842">
    <property type="entry name" value="ACT"/>
    <property type="match status" value="1"/>
</dbReference>
<dbReference type="AlphaFoldDB" id="A0A432ZE08"/>
<dbReference type="GO" id="GO:0004664">
    <property type="term" value="F:prephenate dehydratase activity"/>
    <property type="evidence" value="ECO:0007669"/>
    <property type="project" value="UniProtKB-EC"/>
</dbReference>
<evidence type="ECO:0000256" key="6">
    <source>
        <dbReference type="ARBA" id="ARBA00023239"/>
    </source>
</evidence>
<reference evidence="10 11" key="1">
    <citation type="journal article" date="2011" name="Front. Microbiol.">
        <title>Genomic signatures of strain selection and enhancement in Bacillus atrophaeus var. globigii, a historical biowarfare simulant.</title>
        <authorList>
            <person name="Gibbons H.S."/>
            <person name="Broomall S.M."/>
            <person name="McNew L.A."/>
            <person name="Daligault H."/>
            <person name="Chapman C."/>
            <person name="Bruce D."/>
            <person name="Karavis M."/>
            <person name="Krepps M."/>
            <person name="McGregor P.A."/>
            <person name="Hong C."/>
            <person name="Park K.H."/>
            <person name="Akmal A."/>
            <person name="Feldman A."/>
            <person name="Lin J.S."/>
            <person name="Chang W.E."/>
            <person name="Higgs B.W."/>
            <person name="Demirev P."/>
            <person name="Lindquist J."/>
            <person name="Liem A."/>
            <person name="Fochler E."/>
            <person name="Read T.D."/>
            <person name="Tapia R."/>
            <person name="Johnson S."/>
            <person name="Bishop-Lilly K.A."/>
            <person name="Detter C."/>
            <person name="Han C."/>
            <person name="Sozhamannan S."/>
            <person name="Rosenzweig C.N."/>
            <person name="Skowronski E.W."/>
        </authorList>
    </citation>
    <scope>NUCLEOTIDE SEQUENCE [LARGE SCALE GENOMIC DNA]</scope>
    <source>
        <strain evidence="10 11">CL-SP19</strain>
    </source>
</reference>
<evidence type="ECO:0000256" key="1">
    <source>
        <dbReference type="ARBA" id="ARBA00004741"/>
    </source>
</evidence>
<evidence type="ECO:0000256" key="5">
    <source>
        <dbReference type="ARBA" id="ARBA00023222"/>
    </source>
</evidence>
<dbReference type="InterPro" id="IPR045865">
    <property type="entry name" value="ACT-like_dom_sf"/>
</dbReference>
<dbReference type="PANTHER" id="PTHR21022:SF19">
    <property type="entry name" value="PREPHENATE DEHYDRATASE-RELATED"/>
    <property type="match status" value="1"/>
</dbReference>
<keyword evidence="3" id="KW-0028">Amino-acid biosynthesis</keyword>
<dbReference type="OrthoDB" id="9802281at2"/>
<feature type="domain" description="ACT" evidence="9">
    <location>
        <begin position="196"/>
        <end position="270"/>
    </location>
</feature>
<evidence type="ECO:0000313" key="11">
    <source>
        <dbReference type="Proteomes" id="UP000287908"/>
    </source>
</evidence>
<dbReference type="PANTHER" id="PTHR21022">
    <property type="entry name" value="PREPHENATE DEHYDRATASE P PROTEIN"/>
    <property type="match status" value="1"/>
</dbReference>
<dbReference type="Gene3D" id="3.30.70.260">
    <property type="match status" value="1"/>
</dbReference>
<dbReference type="InterPro" id="IPR001086">
    <property type="entry name" value="Preph_deHydtase"/>
</dbReference>
<sequence length="274" mass="29892">MQVTESQLVTLGPAGTFSELAAQTWLKQQSLDLTINIQDSLPAVIEAVNESQLGLTPIENLSEGFVSPVVDSLVHKSLHIIAELTLPVEFQILTNHPKPRSIYAQFVAAGQCRKALQQLALPVTHTSSNSESLNSLLGTSEPSAALVPSHIQCPDQLTLLSSRAADIAHNETRFVVLSANNLAPAYDPNRRWKSSVLLIDDNDHPGLLVDSLSVFARRAINLTSIVSRPTGGGFGQYHFFIDFDGHIQQPHVQEALEQLAKLNHLRWLGSYQAA</sequence>
<evidence type="ECO:0000313" key="10">
    <source>
        <dbReference type="EMBL" id="RUO76186.1"/>
    </source>
</evidence>
<protein>
    <recommendedName>
        <fullName evidence="2">prephenate dehydratase</fullName>
        <ecNumber evidence="2">4.2.1.51</ecNumber>
    </recommendedName>
</protein>
<keyword evidence="4" id="KW-0057">Aromatic amino acid biosynthesis</keyword>
<dbReference type="CDD" id="cd04905">
    <property type="entry name" value="ACT_CM-PDT"/>
    <property type="match status" value="1"/>
</dbReference>